<organism evidence="3 4">
    <name type="scientific">Lachnospira eligens</name>
    <dbReference type="NCBI Taxonomy" id="39485"/>
    <lineage>
        <taxon>Bacteria</taxon>
        <taxon>Bacillati</taxon>
        <taxon>Bacillota</taxon>
        <taxon>Clostridia</taxon>
        <taxon>Lachnospirales</taxon>
        <taxon>Lachnospiraceae</taxon>
        <taxon>Lachnospira</taxon>
    </lineage>
</organism>
<keyword evidence="1" id="KW-0472">Membrane</keyword>
<keyword evidence="1" id="KW-1133">Transmembrane helix</keyword>
<reference evidence="3 4" key="1">
    <citation type="submission" date="2018-08" db="EMBL/GenBank/DDBJ databases">
        <title>A genome reference for cultivated species of the human gut microbiota.</title>
        <authorList>
            <person name="Zou Y."/>
            <person name="Xue W."/>
            <person name="Luo G."/>
        </authorList>
    </citation>
    <scope>NUCLEOTIDE SEQUENCE [LARGE SCALE GENOMIC DNA]</scope>
    <source>
        <strain evidence="3 4">AM37-3BH</strain>
    </source>
</reference>
<feature type="domain" description="PpiC" evidence="2">
    <location>
        <begin position="231"/>
        <end position="354"/>
    </location>
</feature>
<name>A0A413YZ55_9FIRM</name>
<dbReference type="Proteomes" id="UP000285844">
    <property type="component" value="Unassembled WGS sequence"/>
</dbReference>
<evidence type="ECO:0000313" key="4">
    <source>
        <dbReference type="Proteomes" id="UP000285844"/>
    </source>
</evidence>
<evidence type="ECO:0000313" key="3">
    <source>
        <dbReference type="EMBL" id="RHC14338.1"/>
    </source>
</evidence>
<sequence>MDMNREDIMANNNAASEKVLTKYDRKMQKRKEEERKEAKRRYITKWVCIAVLACIILGSGTAIGIKLNSIYKDYIEVDNDKISQIEFDFYYGIAKTNSLNTTLYGSMTYGDYYSSYMGYKTSQSDKSQEYSTDYTWYDFFANSAVSTIKETKALLEDADANGFTYDNEDADYDEFIGKLKDAANEADTSYSDYLKQMFGKRATEKRVKEFLKDYLKSTAYQEKLTETLAASDSEVSAYYEDNKDTYDKFEYRMFKVKAESSDSSDMANAKETANSFASGVSSELDFINQCRKFAEAGDDTYADDAASLVTETKKSNIEEACADWIASSDRKEGDLTVIEDDDNTCFYIVYYISRSYDGSDDDAIKSTLLNQKYSEYIKKYTDEYSVNVKKRFSYK</sequence>
<evidence type="ECO:0000256" key="1">
    <source>
        <dbReference type="SAM" id="Phobius"/>
    </source>
</evidence>
<feature type="transmembrane region" description="Helical" evidence="1">
    <location>
        <begin position="46"/>
        <end position="65"/>
    </location>
</feature>
<dbReference type="InterPro" id="IPR027304">
    <property type="entry name" value="Trigger_fact/SurA_dom_sf"/>
</dbReference>
<dbReference type="AlphaFoldDB" id="A0A413YZ55"/>
<protein>
    <recommendedName>
        <fullName evidence="2">PpiC domain-containing protein</fullName>
    </recommendedName>
</protein>
<dbReference type="SUPFAM" id="SSF109998">
    <property type="entry name" value="Triger factor/SurA peptide-binding domain-like"/>
    <property type="match status" value="1"/>
</dbReference>
<comment type="caution">
    <text evidence="3">The sequence shown here is derived from an EMBL/GenBank/DDBJ whole genome shotgun (WGS) entry which is preliminary data.</text>
</comment>
<dbReference type="GO" id="GO:0003755">
    <property type="term" value="F:peptidyl-prolyl cis-trans isomerase activity"/>
    <property type="evidence" value="ECO:0007669"/>
    <property type="project" value="InterPro"/>
</dbReference>
<keyword evidence="1" id="KW-0812">Transmembrane</keyword>
<accession>A0A413YZ55</accession>
<proteinExistence type="predicted"/>
<dbReference type="InterPro" id="IPR000297">
    <property type="entry name" value="PPIase_PpiC"/>
</dbReference>
<dbReference type="EMBL" id="QSHM01000003">
    <property type="protein sequence ID" value="RHC14338.1"/>
    <property type="molecule type" value="Genomic_DNA"/>
</dbReference>
<dbReference type="Gene3D" id="6.10.140.970">
    <property type="match status" value="1"/>
</dbReference>
<dbReference type="Pfam" id="PF13145">
    <property type="entry name" value="Rotamase_2"/>
    <property type="match status" value="1"/>
</dbReference>
<evidence type="ECO:0000259" key="2">
    <source>
        <dbReference type="Pfam" id="PF13145"/>
    </source>
</evidence>
<gene>
    <name evidence="3" type="ORF">DW858_04675</name>
</gene>